<name>A0A1E1MSL6_RHYSE</name>
<dbReference type="Proteomes" id="UP000177625">
    <property type="component" value="Unassembled WGS sequence"/>
</dbReference>
<keyword evidence="2" id="KW-1185">Reference proteome</keyword>
<organism evidence="1 2">
    <name type="scientific">Rhynchosporium secalis</name>
    <name type="common">Barley scald fungus</name>
    <dbReference type="NCBI Taxonomy" id="38038"/>
    <lineage>
        <taxon>Eukaryota</taxon>
        <taxon>Fungi</taxon>
        <taxon>Dikarya</taxon>
        <taxon>Ascomycota</taxon>
        <taxon>Pezizomycotina</taxon>
        <taxon>Leotiomycetes</taxon>
        <taxon>Helotiales</taxon>
        <taxon>Ploettnerulaceae</taxon>
        <taxon>Rhynchosporium</taxon>
    </lineage>
</organism>
<proteinExistence type="predicted"/>
<evidence type="ECO:0000313" key="1">
    <source>
        <dbReference type="EMBL" id="CZT52059.1"/>
    </source>
</evidence>
<reference evidence="2" key="1">
    <citation type="submission" date="2016-03" db="EMBL/GenBank/DDBJ databases">
        <authorList>
            <person name="Guldener U."/>
        </authorList>
    </citation>
    <scope>NUCLEOTIDE SEQUENCE [LARGE SCALE GENOMIC DNA]</scope>
</reference>
<dbReference type="EMBL" id="FJVC01000531">
    <property type="protein sequence ID" value="CZT52059.1"/>
    <property type="molecule type" value="Genomic_DNA"/>
</dbReference>
<accession>A0A1E1MSL6</accession>
<protein>
    <submittedName>
        <fullName evidence="1">Uncharacterized protein</fullName>
    </submittedName>
</protein>
<gene>
    <name evidence="1" type="ORF">RSE6_13301</name>
</gene>
<sequence>MACLIWVFSCGHRLRQLNDQDITAEGRVSLFLRGKSQQAVNKCPECTKVDNDTMKTKEGEEGKSRDILDAYQAQADFITKQIEAAEGYQEFVLGSFVPKLCILADVLYRMSAGLKKTLGACQIVWADKLGAIEKKLAMGPVLKPSPTVIQNLDTALAKARLFFAADLARLEVKKAASKSIDPNVPPRQPAPKQIRLWGVAVRELEKAKLLYGKAIEAILANAEGTIQRAWSEALMDLKQ</sequence>
<evidence type="ECO:0000313" key="2">
    <source>
        <dbReference type="Proteomes" id="UP000177625"/>
    </source>
</evidence>
<dbReference type="AlphaFoldDB" id="A0A1E1MSL6"/>